<evidence type="ECO:0000259" key="6">
    <source>
        <dbReference type="Pfam" id="PF05154"/>
    </source>
</evidence>
<proteinExistence type="predicted"/>
<feature type="transmembrane region" description="Helical" evidence="5">
    <location>
        <begin position="106"/>
        <end position="139"/>
    </location>
</feature>
<protein>
    <submittedName>
        <fullName evidence="7">TM2 domain-containing protein</fullName>
    </submittedName>
</protein>
<dbReference type="RefSeq" id="WP_266106931.1">
    <property type="nucleotide sequence ID" value="NZ_JANIDW010000003.1"/>
</dbReference>
<keyword evidence="8" id="KW-1185">Reference proteome</keyword>
<name>A0ABT3WB51_9PROT</name>
<evidence type="ECO:0000313" key="8">
    <source>
        <dbReference type="Proteomes" id="UP001165648"/>
    </source>
</evidence>
<feature type="domain" description="TM2" evidence="6">
    <location>
        <begin position="77"/>
        <end position="121"/>
    </location>
</feature>
<evidence type="ECO:0000256" key="5">
    <source>
        <dbReference type="SAM" id="Phobius"/>
    </source>
</evidence>
<reference evidence="7 8" key="1">
    <citation type="submission" date="2022-07" db="EMBL/GenBank/DDBJ databases">
        <title>Bombella genomes.</title>
        <authorList>
            <person name="Harer L."/>
            <person name="Styblova S."/>
            <person name="Ehrmann M."/>
        </authorList>
    </citation>
    <scope>NUCLEOTIDE SEQUENCE [LARGE SCALE GENOMIC DNA]</scope>
    <source>
        <strain evidence="7 8">TMW 2.2558</strain>
    </source>
</reference>
<dbReference type="Proteomes" id="UP001165648">
    <property type="component" value="Unassembled WGS sequence"/>
</dbReference>
<evidence type="ECO:0000256" key="3">
    <source>
        <dbReference type="ARBA" id="ARBA00022989"/>
    </source>
</evidence>
<dbReference type="EMBL" id="JANIDW010000003">
    <property type="protein sequence ID" value="MCX5615014.1"/>
    <property type="molecule type" value="Genomic_DNA"/>
</dbReference>
<sequence length="158" mass="17304">MRGTILNYDIRIGEGLISGDDGKRYTFKGSSFGSDNVFLKNGVAVDFEVENDEALSIFVVPGTGQTSTNDIFEGIGGKSKMVAGLLALFVGGLGVHKFYLGYKRAGIIMLLVTIFGIILLGIPSIIIGIIAFVEGIIYLTRSDEGFYRTYVQNRREWF</sequence>
<comment type="caution">
    <text evidence="7">The sequence shown here is derived from an EMBL/GenBank/DDBJ whole genome shotgun (WGS) entry which is preliminary data.</text>
</comment>
<gene>
    <name evidence="7" type="ORF">NQF64_07140</name>
</gene>
<keyword evidence="3 5" id="KW-1133">Transmembrane helix</keyword>
<evidence type="ECO:0000256" key="2">
    <source>
        <dbReference type="ARBA" id="ARBA00022692"/>
    </source>
</evidence>
<comment type="subcellular location">
    <subcellularLocation>
        <location evidence="1">Membrane</location>
        <topology evidence="1">Multi-pass membrane protein</topology>
    </subcellularLocation>
</comment>
<dbReference type="InterPro" id="IPR007829">
    <property type="entry name" value="TM2"/>
</dbReference>
<evidence type="ECO:0000256" key="4">
    <source>
        <dbReference type="ARBA" id="ARBA00023136"/>
    </source>
</evidence>
<keyword evidence="4 5" id="KW-0472">Membrane</keyword>
<evidence type="ECO:0000256" key="1">
    <source>
        <dbReference type="ARBA" id="ARBA00004141"/>
    </source>
</evidence>
<keyword evidence="2 5" id="KW-0812">Transmembrane</keyword>
<dbReference type="Pfam" id="PF05154">
    <property type="entry name" value="TM2"/>
    <property type="match status" value="1"/>
</dbReference>
<accession>A0ABT3WB51</accession>
<feature type="transmembrane region" description="Helical" evidence="5">
    <location>
        <begin position="81"/>
        <end position="100"/>
    </location>
</feature>
<evidence type="ECO:0000313" key="7">
    <source>
        <dbReference type="EMBL" id="MCX5615014.1"/>
    </source>
</evidence>
<organism evidence="7 8">
    <name type="scientific">Bombella saccharophila</name>
    <dbReference type="NCBI Taxonomy" id="2967338"/>
    <lineage>
        <taxon>Bacteria</taxon>
        <taxon>Pseudomonadati</taxon>
        <taxon>Pseudomonadota</taxon>
        <taxon>Alphaproteobacteria</taxon>
        <taxon>Acetobacterales</taxon>
        <taxon>Acetobacteraceae</taxon>
        <taxon>Bombella</taxon>
    </lineage>
</organism>